<evidence type="ECO:0000256" key="6">
    <source>
        <dbReference type="ARBA" id="ARBA00023054"/>
    </source>
</evidence>
<accession>A0ABQ7JB22</accession>
<evidence type="ECO:0000259" key="10">
    <source>
        <dbReference type="Pfam" id="PF15007"/>
    </source>
</evidence>
<evidence type="ECO:0000256" key="7">
    <source>
        <dbReference type="ARBA" id="ARBA00023212"/>
    </source>
</evidence>
<gene>
    <name evidence="11" type="ORF">IE077_002425</name>
</gene>
<dbReference type="PANTHER" id="PTHR31477">
    <property type="entry name" value="CENTROSOMAL PROTEIN OF 44 KDA"/>
    <property type="match status" value="1"/>
</dbReference>
<comment type="caution">
    <text evidence="11">The sequence shown here is derived from an EMBL/GenBank/DDBJ whole genome shotgun (WGS) entry which is preliminary data.</text>
</comment>
<dbReference type="Proteomes" id="UP000823046">
    <property type="component" value="Unassembled WGS sequence"/>
</dbReference>
<dbReference type="EMBL" id="JADAQX010000227">
    <property type="protein sequence ID" value="KAF8821145.1"/>
    <property type="molecule type" value="Genomic_DNA"/>
</dbReference>
<dbReference type="PANTHER" id="PTHR31477:SF1">
    <property type="entry name" value="CENTROSOMAL PROTEIN OF 44 KDA"/>
    <property type="match status" value="1"/>
</dbReference>
<evidence type="ECO:0000256" key="1">
    <source>
        <dbReference type="ARBA" id="ARBA00004114"/>
    </source>
</evidence>
<evidence type="ECO:0000256" key="5">
    <source>
        <dbReference type="ARBA" id="ARBA00022490"/>
    </source>
</evidence>
<evidence type="ECO:0000313" key="12">
    <source>
        <dbReference type="Proteomes" id="UP000823046"/>
    </source>
</evidence>
<keyword evidence="5" id="KW-0963">Cytoplasm</keyword>
<keyword evidence="12" id="KW-1185">Reference proteome</keyword>
<proteinExistence type="predicted"/>
<evidence type="ECO:0000256" key="3">
    <source>
        <dbReference type="ARBA" id="ARBA00004647"/>
    </source>
</evidence>
<evidence type="ECO:0000256" key="4">
    <source>
        <dbReference type="ARBA" id="ARBA00014053"/>
    </source>
</evidence>
<protein>
    <recommendedName>
        <fullName evidence="4">Centrosomal protein of 44 kDa</fullName>
    </recommendedName>
</protein>
<keyword evidence="6" id="KW-0175">Coiled coil</keyword>
<evidence type="ECO:0000256" key="2">
    <source>
        <dbReference type="ARBA" id="ARBA00004214"/>
    </source>
</evidence>
<feature type="domain" description="Centrosomal CEP44" evidence="10">
    <location>
        <begin position="5"/>
        <end position="130"/>
    </location>
</feature>
<evidence type="ECO:0000256" key="9">
    <source>
        <dbReference type="SAM" id="MobiDB-lite"/>
    </source>
</evidence>
<name>A0ABQ7JB22_9APIC</name>
<dbReference type="InterPro" id="IPR033603">
    <property type="entry name" value="CEP44"/>
</dbReference>
<evidence type="ECO:0000256" key="8">
    <source>
        <dbReference type="ARBA" id="ARBA00046235"/>
    </source>
</evidence>
<feature type="compositionally biased region" description="Polar residues" evidence="9">
    <location>
        <begin position="216"/>
        <end position="229"/>
    </location>
</feature>
<evidence type="ECO:0000313" key="11">
    <source>
        <dbReference type="EMBL" id="KAF8821145.1"/>
    </source>
</evidence>
<keyword evidence="7" id="KW-0206">Cytoskeleton</keyword>
<comment type="function">
    <text evidence="8">Centriole-enriched microtubule-binding protein involved in centriole biogenesis. In collaboration with CEP295 and POC1B, is required for the centriole-to-centrosome conversion by ensuring the formation of bona fide centriole wall. Functions as a linker component that maintains centrosome cohesion. Associates with CROCC and regulates its stability and localization to the centrosome.</text>
</comment>
<organism evidence="11 12">
    <name type="scientific">Cardiosporidium cionae</name>
    <dbReference type="NCBI Taxonomy" id="476202"/>
    <lineage>
        <taxon>Eukaryota</taxon>
        <taxon>Sar</taxon>
        <taxon>Alveolata</taxon>
        <taxon>Apicomplexa</taxon>
        <taxon>Aconoidasida</taxon>
        <taxon>Nephromycida</taxon>
        <taxon>Cardiosporidium</taxon>
    </lineage>
</organism>
<reference evidence="11 12" key="1">
    <citation type="journal article" date="2020" name="bioRxiv">
        <title>Metabolic contributions of an alphaproteobacterial endosymbiont in the apicomplexan Cardiosporidium cionae.</title>
        <authorList>
            <person name="Hunter E.S."/>
            <person name="Paight C.J."/>
            <person name="Lane C.E."/>
        </authorList>
    </citation>
    <scope>NUCLEOTIDE SEQUENCE [LARGE SCALE GENOMIC DNA]</scope>
    <source>
        <strain evidence="11">ESH_2018</strain>
    </source>
</reference>
<feature type="region of interest" description="Disordered" evidence="9">
    <location>
        <begin position="194"/>
        <end position="229"/>
    </location>
</feature>
<sequence length="605" mass="68301">MSTGDLKGNVIKLTDRLRLVKYPMLEGDKDGIIRGHPPVYLKILHFIFYKFSGHFREFLAEKKHFLYYISDLNFLRGVYKVFRQEFDYRPAISIEQFLTSGAFIVRRILMCYDLIGIARGVHNQRLRRSKQSDLKLKTFRSKRTKARWSSCCSDSAIQKGRVDDISQIEMSKAHRARSISPCRMEGAYSLNTARKLPTLTHPSPHATPEKKRSVGRKNQSEALHFSSSCPKPSTGIEKTCVVTQCKTSDSNVPAGEEKSFIQAATNAIEHMASFENRFNKIASQLSSCVDTIHGNMKLIEARMKRIEENLSFPPLSQSFETVDLRMNSQSTAFPTTAKFSALSNCTPFKDVTYDNENSEKFCASTPSFTEWSNSERRNSSPKHLQYDSAENVSAVIPHVFNKHAHAELNSDLRRTAPNLLNQLEVDHHLRDSVSKISAKIASIKSALSSACQLPKQSDNSSSIYGKLSRKNAAALDLEKDLNQNGNVDIEKEINNRTRSDLGTLQLNIDNDRKKSSQGSKKLGLQGKADLRCQSIEIERFSPEQSLKSSSCTENIHFMMKRTPAFGLDLSSESDNAMHFSGHRQDGFSYDKDLQKLIRFVNVNAV</sequence>
<comment type="subcellular location">
    <subcellularLocation>
        <location evidence="1">Cytoplasm</location>
        <location evidence="1">Cytoskeleton</location>
        <location evidence="1">Microtubule organizing center</location>
        <location evidence="1">Centrosome</location>
        <location evidence="1">Centriole</location>
    </subcellularLocation>
    <subcellularLocation>
        <location evidence="3">Cytoplasm</location>
        <location evidence="3">Cytoskeleton</location>
        <location evidence="3">Spindle pole</location>
    </subcellularLocation>
    <subcellularLocation>
        <location evidence="2">Midbody</location>
    </subcellularLocation>
</comment>
<dbReference type="Pfam" id="PF15007">
    <property type="entry name" value="CEP44"/>
    <property type="match status" value="1"/>
</dbReference>
<dbReference type="InterPro" id="IPR029157">
    <property type="entry name" value="CEP44_CC"/>
</dbReference>